<feature type="non-terminal residue" evidence="1">
    <location>
        <position position="1"/>
    </location>
</feature>
<evidence type="ECO:0000313" key="1">
    <source>
        <dbReference type="EMBL" id="KUK90759.1"/>
    </source>
</evidence>
<comment type="caution">
    <text evidence="1">The sequence shown here is derived from an EMBL/GenBank/DDBJ whole genome shotgun (WGS) entry which is preliminary data.</text>
</comment>
<proteinExistence type="predicted"/>
<dbReference type="PATRIC" id="fig|1236046.5.peg.1521"/>
<evidence type="ECO:0000313" key="2">
    <source>
        <dbReference type="Proteomes" id="UP000055014"/>
    </source>
</evidence>
<name>A0A117M8U4_9BACT</name>
<dbReference type="AlphaFoldDB" id="A0A117M8U4"/>
<protein>
    <submittedName>
        <fullName evidence="1">Uncharacterized protein</fullName>
    </submittedName>
</protein>
<reference evidence="2" key="1">
    <citation type="journal article" date="2015" name="MBio">
        <title>Genome-Resolved Metagenomic Analysis Reveals Roles for Candidate Phyla and Other Microbial Community Members in Biogeochemical Transformations in Oil Reservoirs.</title>
        <authorList>
            <person name="Hu P."/>
            <person name="Tom L."/>
            <person name="Singh A."/>
            <person name="Thomas B.C."/>
            <person name="Baker B.J."/>
            <person name="Piceno Y.M."/>
            <person name="Andersen G.L."/>
            <person name="Banfield J.F."/>
        </authorList>
    </citation>
    <scope>NUCLEOTIDE SEQUENCE [LARGE SCALE GENOMIC DNA]</scope>
</reference>
<accession>A0A117M8U4</accession>
<dbReference type="Proteomes" id="UP000055014">
    <property type="component" value="Unassembled WGS sequence"/>
</dbReference>
<sequence length="49" mass="5544">FYEIHFFAVNELGDTLIGTAVFDDVDSKLNRKIYSPAGNYMGNIILMTE</sequence>
<gene>
    <name evidence="1" type="ORF">XE02_0386</name>
</gene>
<dbReference type="EMBL" id="LGGW01000021">
    <property type="protein sequence ID" value="KUK90759.1"/>
    <property type="molecule type" value="Genomic_DNA"/>
</dbReference>
<organism evidence="1 2">
    <name type="scientific">Mesotoga infera</name>
    <dbReference type="NCBI Taxonomy" id="1236046"/>
    <lineage>
        <taxon>Bacteria</taxon>
        <taxon>Thermotogati</taxon>
        <taxon>Thermotogota</taxon>
        <taxon>Thermotogae</taxon>
        <taxon>Kosmotogales</taxon>
        <taxon>Kosmotogaceae</taxon>
        <taxon>Mesotoga</taxon>
    </lineage>
</organism>